<dbReference type="PANTHER" id="PTHR30386:SF19">
    <property type="entry name" value="MULTIDRUG EXPORT PROTEIN EMRA-RELATED"/>
    <property type="match status" value="1"/>
</dbReference>
<evidence type="ECO:0000259" key="5">
    <source>
        <dbReference type="Pfam" id="PF25885"/>
    </source>
</evidence>
<evidence type="ECO:0000256" key="1">
    <source>
        <dbReference type="ARBA" id="ARBA00004196"/>
    </source>
</evidence>
<dbReference type="Gene3D" id="2.40.30.170">
    <property type="match status" value="1"/>
</dbReference>
<dbReference type="SUPFAM" id="SSF111369">
    <property type="entry name" value="HlyD-like secretion proteins"/>
    <property type="match status" value="1"/>
</dbReference>
<reference evidence="8" key="1">
    <citation type="journal article" date="2019" name="Int. J. Syst. Evol. Microbiol.">
        <title>The Global Catalogue of Microorganisms (GCM) 10K type strain sequencing project: providing services to taxonomists for standard genome sequencing and annotation.</title>
        <authorList>
            <consortium name="The Broad Institute Genomics Platform"/>
            <consortium name="The Broad Institute Genome Sequencing Center for Infectious Disease"/>
            <person name="Wu L."/>
            <person name="Ma J."/>
        </authorList>
    </citation>
    <scope>NUCLEOTIDE SEQUENCE [LARGE SCALE GENOMIC DNA]</scope>
    <source>
        <strain evidence="8">KCTC 42644</strain>
    </source>
</reference>
<feature type="domain" description="Multidrug export protein EmrA/FarA alpha-helical hairpin" evidence="5">
    <location>
        <begin position="90"/>
        <end position="211"/>
    </location>
</feature>
<dbReference type="RefSeq" id="WP_380858416.1">
    <property type="nucleotide sequence ID" value="NZ_JBHRXV010000004.1"/>
</dbReference>
<protein>
    <submittedName>
        <fullName evidence="7">HlyD family efflux transporter periplasmic adaptor subunit</fullName>
    </submittedName>
</protein>
<dbReference type="Gene3D" id="2.40.50.100">
    <property type="match status" value="1"/>
</dbReference>
<dbReference type="Pfam" id="PF25963">
    <property type="entry name" value="Beta-barrel_AAEA"/>
    <property type="match status" value="1"/>
</dbReference>
<dbReference type="InterPro" id="IPR050739">
    <property type="entry name" value="MFP"/>
</dbReference>
<evidence type="ECO:0000256" key="4">
    <source>
        <dbReference type="SAM" id="Phobius"/>
    </source>
</evidence>
<evidence type="ECO:0000259" key="6">
    <source>
        <dbReference type="Pfam" id="PF25963"/>
    </source>
</evidence>
<comment type="caution">
    <text evidence="7">The sequence shown here is derived from an EMBL/GenBank/DDBJ whole genome shotgun (WGS) entry which is preliminary data.</text>
</comment>
<feature type="region of interest" description="Disordered" evidence="3">
    <location>
        <begin position="347"/>
        <end position="369"/>
    </location>
</feature>
<proteinExistence type="predicted"/>
<feature type="coiled-coil region" evidence="2">
    <location>
        <begin position="152"/>
        <end position="179"/>
    </location>
</feature>
<comment type="subcellular location">
    <subcellularLocation>
        <location evidence="1">Cell envelope</location>
    </subcellularLocation>
</comment>
<keyword evidence="4" id="KW-0472">Membrane</keyword>
<dbReference type="Proteomes" id="UP001595615">
    <property type="component" value="Unassembled WGS sequence"/>
</dbReference>
<dbReference type="Gene3D" id="1.10.287.470">
    <property type="entry name" value="Helix hairpin bin"/>
    <property type="match status" value="1"/>
</dbReference>
<organism evidence="7 8">
    <name type="scientific">Sphingoaurantiacus capsulatus</name>
    <dbReference type="NCBI Taxonomy" id="1771310"/>
    <lineage>
        <taxon>Bacteria</taxon>
        <taxon>Pseudomonadati</taxon>
        <taxon>Pseudomonadota</taxon>
        <taxon>Alphaproteobacteria</taxon>
        <taxon>Sphingomonadales</taxon>
        <taxon>Sphingosinicellaceae</taxon>
        <taxon>Sphingoaurantiacus</taxon>
    </lineage>
</organism>
<gene>
    <name evidence="7" type="ORF">ACFOMD_06090</name>
</gene>
<feature type="transmembrane region" description="Helical" evidence="4">
    <location>
        <begin position="18"/>
        <end position="36"/>
    </location>
</feature>
<keyword evidence="4" id="KW-0812">Transmembrane</keyword>
<evidence type="ECO:0000256" key="3">
    <source>
        <dbReference type="SAM" id="MobiDB-lite"/>
    </source>
</evidence>
<accession>A0ABV7X7K3</accession>
<dbReference type="PANTHER" id="PTHR30386">
    <property type="entry name" value="MEMBRANE FUSION SUBUNIT OF EMRAB-TOLC MULTIDRUG EFFLUX PUMP"/>
    <property type="match status" value="1"/>
</dbReference>
<evidence type="ECO:0000313" key="7">
    <source>
        <dbReference type="EMBL" id="MFC3712129.1"/>
    </source>
</evidence>
<evidence type="ECO:0000313" key="8">
    <source>
        <dbReference type="Proteomes" id="UP001595615"/>
    </source>
</evidence>
<dbReference type="InterPro" id="IPR058633">
    <property type="entry name" value="EmrA/FarA_HH"/>
</dbReference>
<feature type="domain" description="p-hydroxybenzoic acid efflux pump subunit AaeA-like beta-barrel" evidence="6">
    <location>
        <begin position="249"/>
        <end position="338"/>
    </location>
</feature>
<sequence length="369" mass="38907">MSEAIVEETGQRRWWRPVLMFGVPLLLAAVGAYFYVTGGRYVSTDNAYVRQDLLSIAPDVSGRVSEVAVAENQQVAAGALLFRIEERPYRIALEEAEAAVANARLSVAQLRTGINASRAGIEGARAQVALEQQNFARQAELLKRGFTTRASYQASDNALKEARARLAAAEAEGARAQAAVAGSVGRPIDAHPEVMEAIAKRDKAALDLYRTTVRAPRSGIVSQTDRLQVGQVAAAGLPMVSLVGGQGIWIEANYKETDLANMAVGQPATIELDAYPDLELRGRVASIGAGTGSEFSVLPAQNASGNWVKVTQRVPVRIAIDGTPRRALLAGLSAEVTIDTRARAVASAGATPKAGEPATGPSLAMATAH</sequence>
<name>A0ABV7X7K3_9SPHN</name>
<dbReference type="EMBL" id="JBHRXV010000004">
    <property type="protein sequence ID" value="MFC3712129.1"/>
    <property type="molecule type" value="Genomic_DNA"/>
</dbReference>
<dbReference type="SUPFAM" id="SSF56954">
    <property type="entry name" value="Outer membrane efflux proteins (OEP)"/>
    <property type="match status" value="1"/>
</dbReference>
<dbReference type="InterPro" id="IPR058634">
    <property type="entry name" value="AaeA-lik-b-barrel"/>
</dbReference>
<keyword evidence="4" id="KW-1133">Transmembrane helix</keyword>
<evidence type="ECO:0000256" key="2">
    <source>
        <dbReference type="SAM" id="Coils"/>
    </source>
</evidence>
<dbReference type="Pfam" id="PF25885">
    <property type="entry name" value="HH_EMRA"/>
    <property type="match status" value="1"/>
</dbReference>
<keyword evidence="8" id="KW-1185">Reference proteome</keyword>
<keyword evidence="2" id="KW-0175">Coiled coil</keyword>